<dbReference type="Proteomes" id="UP000245812">
    <property type="component" value="Unassembled WGS sequence"/>
</dbReference>
<keyword evidence="1" id="KW-0378">Hydrolase</keyword>
<accession>A0A316IA58</accession>
<dbReference type="SMART" id="SM00487">
    <property type="entry name" value="DEXDc"/>
    <property type="match status" value="1"/>
</dbReference>
<dbReference type="GO" id="GO:0016787">
    <property type="term" value="F:hydrolase activity"/>
    <property type="evidence" value="ECO:0007669"/>
    <property type="project" value="UniProtKB-KW"/>
</dbReference>
<evidence type="ECO:0000259" key="4">
    <source>
        <dbReference type="PROSITE" id="PS51194"/>
    </source>
</evidence>
<dbReference type="GO" id="GO:0004386">
    <property type="term" value="F:helicase activity"/>
    <property type="evidence" value="ECO:0007669"/>
    <property type="project" value="UniProtKB-KW"/>
</dbReference>
<dbReference type="SMART" id="SM00490">
    <property type="entry name" value="HELICc"/>
    <property type="match status" value="1"/>
</dbReference>
<dbReference type="RefSeq" id="WP_170120185.1">
    <property type="nucleotide sequence ID" value="NZ_MSZV01000007.1"/>
</dbReference>
<comment type="caution">
    <text evidence="5">The sequence shown here is derived from an EMBL/GenBank/DDBJ whole genome shotgun (WGS) entry which is preliminary data.</text>
</comment>
<keyword evidence="2 5" id="KW-0067">ATP-binding</keyword>
<protein>
    <submittedName>
        <fullName evidence="5">Helicase-like protein</fullName>
    </submittedName>
</protein>
<dbReference type="EMBL" id="QGHC01000004">
    <property type="protein sequence ID" value="PWK89726.1"/>
    <property type="molecule type" value="Genomic_DNA"/>
</dbReference>
<dbReference type="InterPro" id="IPR049730">
    <property type="entry name" value="SNF2/RAD54-like_C"/>
</dbReference>
<dbReference type="InterPro" id="IPR001650">
    <property type="entry name" value="Helicase_C-like"/>
</dbReference>
<feature type="domain" description="Helicase C-terminal" evidence="4">
    <location>
        <begin position="934"/>
        <end position="1078"/>
    </location>
</feature>
<dbReference type="Pfam" id="PF00176">
    <property type="entry name" value="SNF2-rel_dom"/>
    <property type="match status" value="1"/>
</dbReference>
<evidence type="ECO:0000313" key="5">
    <source>
        <dbReference type="EMBL" id="PWK89726.1"/>
    </source>
</evidence>
<dbReference type="Gene3D" id="3.40.50.10810">
    <property type="entry name" value="Tandem AAA-ATPase domain"/>
    <property type="match status" value="1"/>
</dbReference>
<proteinExistence type="predicted"/>
<dbReference type="CDD" id="cd18012">
    <property type="entry name" value="DEXQc_arch_SWI2_SNF2"/>
    <property type="match status" value="1"/>
</dbReference>
<dbReference type="Pfam" id="PF00271">
    <property type="entry name" value="Helicase_C"/>
    <property type="match status" value="1"/>
</dbReference>
<keyword evidence="2 5" id="KW-0347">Helicase</keyword>
<dbReference type="InterPro" id="IPR027417">
    <property type="entry name" value="P-loop_NTPase"/>
</dbReference>
<dbReference type="GO" id="GO:0005524">
    <property type="term" value="F:ATP binding"/>
    <property type="evidence" value="ECO:0007669"/>
    <property type="project" value="InterPro"/>
</dbReference>
<dbReference type="Gene3D" id="3.40.50.300">
    <property type="entry name" value="P-loop containing nucleotide triphosphate hydrolases"/>
    <property type="match status" value="1"/>
</dbReference>
<dbReference type="PROSITE" id="PS51192">
    <property type="entry name" value="HELICASE_ATP_BIND_1"/>
    <property type="match status" value="1"/>
</dbReference>
<evidence type="ECO:0000313" key="6">
    <source>
        <dbReference type="Proteomes" id="UP000245812"/>
    </source>
</evidence>
<dbReference type="PANTHER" id="PTHR10799">
    <property type="entry name" value="SNF2/RAD54 HELICASE FAMILY"/>
    <property type="match status" value="1"/>
</dbReference>
<reference evidence="5 6" key="1">
    <citation type="submission" date="2018-05" db="EMBL/GenBank/DDBJ databases">
        <title>Genomic Encyclopedia of Type Strains, Phase IV (KMG-IV): sequencing the most valuable type-strain genomes for metagenomic binning, comparative biology and taxonomic classification.</title>
        <authorList>
            <person name="Goeker M."/>
        </authorList>
    </citation>
    <scope>NUCLEOTIDE SEQUENCE [LARGE SCALE GENOMIC DNA]</scope>
    <source>
        <strain evidence="5 6">DSM 14263</strain>
    </source>
</reference>
<gene>
    <name evidence="5" type="ORF">C7456_10474</name>
</gene>
<name>A0A316IA58_9GAMM</name>
<evidence type="ECO:0000256" key="1">
    <source>
        <dbReference type="ARBA" id="ARBA00022801"/>
    </source>
</evidence>
<dbReference type="SUPFAM" id="SSF52540">
    <property type="entry name" value="P-loop containing nucleoside triphosphate hydrolases"/>
    <property type="match status" value="2"/>
</dbReference>
<keyword evidence="6" id="KW-1185">Reference proteome</keyword>
<dbReference type="PROSITE" id="PS51194">
    <property type="entry name" value="HELICASE_CTER"/>
    <property type="match status" value="1"/>
</dbReference>
<dbReference type="CDD" id="cd18793">
    <property type="entry name" value="SF2_C_SNF"/>
    <property type="match status" value="1"/>
</dbReference>
<evidence type="ECO:0000259" key="3">
    <source>
        <dbReference type="PROSITE" id="PS51192"/>
    </source>
</evidence>
<organism evidence="5 6">
    <name type="scientific">Fulvimonas soli</name>
    <dbReference type="NCBI Taxonomy" id="155197"/>
    <lineage>
        <taxon>Bacteria</taxon>
        <taxon>Pseudomonadati</taxon>
        <taxon>Pseudomonadota</taxon>
        <taxon>Gammaproteobacteria</taxon>
        <taxon>Lysobacterales</taxon>
        <taxon>Rhodanobacteraceae</taxon>
        <taxon>Fulvimonas</taxon>
    </lineage>
</organism>
<sequence>MDAIQQLPLAAHFGRAALKEAERMARGAQHWHKPLAWYRPGGGRGDALQCAVTDEGRLLRVSVFLYPLFGQLQVASECGCGQPLCAHAAALMLRLQQLLDWPRAMSPLERWRHSLAMHEETAAAPAAVADAVAPRQLVCLLETVDEQDSVRLAARLVLVPAVDGLAQPHRWIAADQARARPHLSRQALMWQAQLALGRRRSGKSEQGYFLQGHGGAALLAEWLEAGLCHHAHGLRPLVAGAPRQPPWRWRLDARGRAVLELAWEDGRELRPIELDALYYLDEHDGRIGRLELGAAAWAMARHMPPADPRELDALRADWPPHPLLSALPAPPPAPPLRELRAPLRPVAVLGASRHALRGDYVFHLQAWADYGGLRLPLADEPWRAEWVRMERDGLVAIRRDVEAEMQAGQALAALGLVGLGTLVPEAWRQLAPPPPAAALGCRELYQGGAETFTALEARLQALGNAGIRLEYDAELPFTVLPHEPRFRATLAPGEGGAWTQFELAATLDNGEEIDVLPIVLGGLARREFALAPAADEPPDAHWLAPLGHARWLPLRLAWLREWMTPLLECLHRPGRRADAAGLDLSRSQAMALSDALRQQGIPVEGPQAADIAGALAALREALAAPAPALPAGFRGQLRHYQREGLQWLQALRRHGLGGVLADDMGLGKTVQVIAHLLLEDEAGRLDRPALIVAPTSLVFNWLDEIARFAPSLRRVNFTGPARAARLPELPGAHVIVTSYALLANDVEALEKLDYALLVLDEAQWIKNPLTRTARAVRRLRAPHRLAVTGTPLENHLGELWAHFDAVLPGYLGDYRSFNRSFRLPIERHGDDARGEILRRRIAPFLLRRRKAEVAPELPAKTETVLRVAMGEAQRRVYESLRLAMNARVREALASYGAEQSRVVVLSALLRLRQACCDPRLLDLPEPPPSAKLDALLELVQALREEERQVLVFSQFTSMLALLSAALEKAGLRHALLTGDTADRAEPVRRFQQRETPILLASLKAGGVGLNLTAADAVIHYDPWWNPAVEQQAVDRAHRLGREQPVFVYKLLCEDTIEDKIEAMKTEKSDLAGLLLDAADAPGALDARDLRALFDLPAP</sequence>
<dbReference type="InterPro" id="IPR000330">
    <property type="entry name" value="SNF2_N"/>
</dbReference>
<dbReference type="AlphaFoldDB" id="A0A316IA58"/>
<keyword evidence="2 5" id="KW-0547">Nucleotide-binding</keyword>
<dbReference type="InterPro" id="IPR038718">
    <property type="entry name" value="SNF2-like_sf"/>
</dbReference>
<feature type="domain" description="Helicase ATP-binding" evidence="3">
    <location>
        <begin position="649"/>
        <end position="809"/>
    </location>
</feature>
<evidence type="ECO:0000256" key="2">
    <source>
        <dbReference type="ARBA" id="ARBA00022806"/>
    </source>
</evidence>
<dbReference type="InterPro" id="IPR014001">
    <property type="entry name" value="Helicase_ATP-bd"/>
</dbReference>